<protein>
    <submittedName>
        <fullName evidence="2">TIGR03086 family protein</fullName>
    </submittedName>
</protein>
<reference evidence="2 3" key="1">
    <citation type="submission" date="2017-04" db="EMBL/GenBank/DDBJ databases">
        <authorList>
            <person name="Afonso C.L."/>
            <person name="Miller P.J."/>
            <person name="Scott M.A."/>
            <person name="Spackman E."/>
            <person name="Goraichik I."/>
            <person name="Dimitrov K.M."/>
            <person name="Suarez D.L."/>
            <person name="Swayne D.E."/>
        </authorList>
    </citation>
    <scope>NUCLEOTIDE SEQUENCE [LARGE SCALE GENOMIC DNA]</scope>
    <source>
        <strain evidence="2 3">DSM 43828</strain>
    </source>
</reference>
<dbReference type="InterPro" id="IPR024344">
    <property type="entry name" value="MDMPI_metal-binding"/>
</dbReference>
<dbReference type="InterPro" id="IPR017517">
    <property type="entry name" value="Maleyloyr_isom"/>
</dbReference>
<accession>A0A1Y5Y5N6</accession>
<dbReference type="Proteomes" id="UP000192674">
    <property type="component" value="Unassembled WGS sequence"/>
</dbReference>
<name>A0A1Y5Y5N6_KIBAR</name>
<keyword evidence="3" id="KW-1185">Reference proteome</keyword>
<dbReference type="Pfam" id="PF11716">
    <property type="entry name" value="MDMPI_N"/>
    <property type="match status" value="1"/>
</dbReference>
<evidence type="ECO:0000259" key="1">
    <source>
        <dbReference type="Pfam" id="PF11716"/>
    </source>
</evidence>
<dbReference type="SUPFAM" id="SSF109854">
    <property type="entry name" value="DinB/YfiT-like putative metalloenzymes"/>
    <property type="match status" value="1"/>
</dbReference>
<organism evidence="2 3">
    <name type="scientific">Kibdelosporangium aridum</name>
    <dbReference type="NCBI Taxonomy" id="2030"/>
    <lineage>
        <taxon>Bacteria</taxon>
        <taxon>Bacillati</taxon>
        <taxon>Actinomycetota</taxon>
        <taxon>Actinomycetes</taxon>
        <taxon>Pseudonocardiales</taxon>
        <taxon>Pseudonocardiaceae</taxon>
        <taxon>Kibdelosporangium</taxon>
    </lineage>
</organism>
<dbReference type="InterPro" id="IPR034660">
    <property type="entry name" value="DinB/YfiT-like"/>
</dbReference>
<dbReference type="AlphaFoldDB" id="A0A1Y5Y5N6"/>
<dbReference type="Gene3D" id="1.20.120.450">
    <property type="entry name" value="dinb family like domain"/>
    <property type="match status" value="1"/>
</dbReference>
<evidence type="ECO:0000313" key="2">
    <source>
        <dbReference type="EMBL" id="SMD23872.1"/>
    </source>
</evidence>
<feature type="domain" description="Mycothiol-dependent maleylpyruvate isomerase metal-binding" evidence="1">
    <location>
        <begin position="1"/>
        <end position="43"/>
    </location>
</feature>
<dbReference type="GO" id="GO:0046872">
    <property type="term" value="F:metal ion binding"/>
    <property type="evidence" value="ECO:0007669"/>
    <property type="project" value="InterPro"/>
</dbReference>
<proteinExistence type="predicted"/>
<dbReference type="NCBIfam" id="TIGR03083">
    <property type="entry name" value="maleylpyruvate isomerase family mycothiol-dependent enzyme"/>
    <property type="match status" value="1"/>
</dbReference>
<gene>
    <name evidence="2" type="ORF">SAMN05661093_08278</name>
</gene>
<sequence length="158" mass="16748">MADLLARVTDDQLTHPTPCSEYTVADLIAHVDEAAVGFAAMAGITDPGPSVAEHVLALGKAWDEPSAWEGISAAAGVELPHEVWGRIAFTEIVVHAWDLAKATGQPFDLPEHTLRACYDHVAEFVPKAPVPGLWGPSVDVAPDAPLTDRIVAITGRMP</sequence>
<dbReference type="EMBL" id="FWXV01000009">
    <property type="protein sequence ID" value="SMD23872.1"/>
    <property type="molecule type" value="Genomic_DNA"/>
</dbReference>
<dbReference type="InterPro" id="IPR017520">
    <property type="entry name" value="CHP03086"/>
</dbReference>
<dbReference type="NCBIfam" id="TIGR03086">
    <property type="entry name" value="TIGR03086 family metal-binding protein"/>
    <property type="match status" value="1"/>
</dbReference>
<evidence type="ECO:0000313" key="3">
    <source>
        <dbReference type="Proteomes" id="UP000192674"/>
    </source>
</evidence>